<dbReference type="GO" id="GO:0019867">
    <property type="term" value="C:outer membrane"/>
    <property type="evidence" value="ECO:0007669"/>
    <property type="project" value="InterPro"/>
</dbReference>
<dbReference type="Pfam" id="PF03843">
    <property type="entry name" value="Slp"/>
    <property type="match status" value="1"/>
</dbReference>
<gene>
    <name evidence="1" type="ORF">MNBD_GAMMA21-1509</name>
</gene>
<dbReference type="PANTHER" id="PTHR37530">
    <property type="entry name" value="OUTER MEMBRANE PROTEIN SLP"/>
    <property type="match status" value="1"/>
</dbReference>
<dbReference type="EMBL" id="UOFR01000034">
    <property type="protein sequence ID" value="VAW95654.1"/>
    <property type="molecule type" value="Genomic_DNA"/>
</dbReference>
<keyword evidence="1" id="KW-0449">Lipoprotein</keyword>
<dbReference type="NCBIfam" id="TIGR00752">
    <property type="entry name" value="slp"/>
    <property type="match status" value="1"/>
</dbReference>
<accession>A0A3B1AP10</accession>
<dbReference type="PROSITE" id="PS51257">
    <property type="entry name" value="PROKAR_LIPOPROTEIN"/>
    <property type="match status" value="1"/>
</dbReference>
<name>A0A3B1AP10_9ZZZZ</name>
<organism evidence="1">
    <name type="scientific">hydrothermal vent metagenome</name>
    <dbReference type="NCBI Taxonomy" id="652676"/>
    <lineage>
        <taxon>unclassified sequences</taxon>
        <taxon>metagenomes</taxon>
        <taxon>ecological metagenomes</taxon>
    </lineage>
</organism>
<dbReference type="PANTHER" id="PTHR37530:SF1">
    <property type="entry name" value="OUTER MEMBRANE PROTEIN SLP"/>
    <property type="match status" value="1"/>
</dbReference>
<dbReference type="InterPro" id="IPR004658">
    <property type="entry name" value="OMP_Slp"/>
</dbReference>
<sequence>MTVKFAYPLSFAFISLAFSGCASPPFNLEGADLKTVPQQTLDDSSSLNKRVVWGGLIVGTQNDKDTSTIEVLSYPLDSNSEPQRSAKAQGRFMIKQEGYVEPATYVSGRWISAIGTVAGKEEGKVGNADYTYPVMKSENTYLWPEYSAEPRTQTRFSIGVGIHR</sequence>
<proteinExistence type="predicted"/>
<evidence type="ECO:0000313" key="1">
    <source>
        <dbReference type="EMBL" id="VAW95654.1"/>
    </source>
</evidence>
<dbReference type="PIRSF" id="PIRSF004982">
    <property type="entry name" value="SlP"/>
    <property type="match status" value="1"/>
</dbReference>
<protein>
    <submittedName>
        <fullName evidence="1">Starvation lipoprotein Slp paralog</fullName>
    </submittedName>
</protein>
<dbReference type="AlphaFoldDB" id="A0A3B1AP10"/>
<reference evidence="1" key="1">
    <citation type="submission" date="2018-06" db="EMBL/GenBank/DDBJ databases">
        <authorList>
            <person name="Zhirakovskaya E."/>
        </authorList>
    </citation>
    <scope>NUCLEOTIDE SEQUENCE</scope>
</reference>